<dbReference type="Proteomes" id="UP000183832">
    <property type="component" value="Unassembled WGS sequence"/>
</dbReference>
<proteinExistence type="predicted"/>
<accession>A0A1J1I2B3</accession>
<evidence type="ECO:0000313" key="2">
    <source>
        <dbReference type="Proteomes" id="UP000183832"/>
    </source>
</evidence>
<keyword evidence="2" id="KW-1185">Reference proteome</keyword>
<sequence length="71" mass="8298">MERYDAHAKCNMESRRHRESFQLALRKLGDEKNGKNKRIGVKNPSRISSHSLVALIDTIQSCFRVTHCEIW</sequence>
<reference evidence="1 2" key="1">
    <citation type="submission" date="2015-04" db="EMBL/GenBank/DDBJ databases">
        <authorList>
            <person name="Syromyatnikov M.Y."/>
            <person name="Popov V.N."/>
        </authorList>
    </citation>
    <scope>NUCLEOTIDE SEQUENCE [LARGE SCALE GENOMIC DNA]</scope>
</reference>
<evidence type="ECO:0000313" key="1">
    <source>
        <dbReference type="EMBL" id="CRK93732.1"/>
    </source>
</evidence>
<protein>
    <submittedName>
        <fullName evidence="1">CLUMA_CG007260, isoform A</fullName>
    </submittedName>
</protein>
<name>A0A1J1I2B3_9DIPT</name>
<gene>
    <name evidence="1" type="ORF">CLUMA_CG007260</name>
</gene>
<dbReference type="EMBL" id="CVRI01000038">
    <property type="protein sequence ID" value="CRK93732.1"/>
    <property type="molecule type" value="Genomic_DNA"/>
</dbReference>
<dbReference type="AlphaFoldDB" id="A0A1J1I2B3"/>
<organism evidence="1 2">
    <name type="scientific">Clunio marinus</name>
    <dbReference type="NCBI Taxonomy" id="568069"/>
    <lineage>
        <taxon>Eukaryota</taxon>
        <taxon>Metazoa</taxon>
        <taxon>Ecdysozoa</taxon>
        <taxon>Arthropoda</taxon>
        <taxon>Hexapoda</taxon>
        <taxon>Insecta</taxon>
        <taxon>Pterygota</taxon>
        <taxon>Neoptera</taxon>
        <taxon>Endopterygota</taxon>
        <taxon>Diptera</taxon>
        <taxon>Nematocera</taxon>
        <taxon>Chironomoidea</taxon>
        <taxon>Chironomidae</taxon>
        <taxon>Clunio</taxon>
    </lineage>
</organism>